<protein>
    <submittedName>
        <fullName evidence="7">RNA polymerase sigma-70 factor (ECF subfamily)</fullName>
    </submittedName>
</protein>
<dbReference type="InterPro" id="IPR039425">
    <property type="entry name" value="RNA_pol_sigma-70-like"/>
</dbReference>
<dbReference type="EMBL" id="QJJS01000006">
    <property type="protein sequence ID" value="PXW96544.1"/>
    <property type="molecule type" value="Genomic_DNA"/>
</dbReference>
<feature type="domain" description="RNA polymerase sigma factor 70 region 4 type 2" evidence="6">
    <location>
        <begin position="140"/>
        <end position="192"/>
    </location>
</feature>
<feature type="domain" description="RNA polymerase sigma-70 region 2" evidence="5">
    <location>
        <begin position="30"/>
        <end position="95"/>
    </location>
</feature>
<dbReference type="PANTHER" id="PTHR43133:SF62">
    <property type="entry name" value="RNA POLYMERASE SIGMA FACTOR SIGZ"/>
    <property type="match status" value="1"/>
</dbReference>
<evidence type="ECO:0000256" key="1">
    <source>
        <dbReference type="ARBA" id="ARBA00010641"/>
    </source>
</evidence>
<dbReference type="InterPro" id="IPR013249">
    <property type="entry name" value="RNA_pol_sigma70_r4_t2"/>
</dbReference>
<dbReference type="PANTHER" id="PTHR43133">
    <property type="entry name" value="RNA POLYMERASE ECF-TYPE SIGMA FACTO"/>
    <property type="match status" value="1"/>
</dbReference>
<evidence type="ECO:0000256" key="2">
    <source>
        <dbReference type="ARBA" id="ARBA00023015"/>
    </source>
</evidence>
<dbReference type="InterPro" id="IPR014284">
    <property type="entry name" value="RNA_pol_sigma-70_dom"/>
</dbReference>
<evidence type="ECO:0000256" key="4">
    <source>
        <dbReference type="ARBA" id="ARBA00023163"/>
    </source>
</evidence>
<dbReference type="InterPro" id="IPR007627">
    <property type="entry name" value="RNA_pol_sigma70_r2"/>
</dbReference>
<dbReference type="SUPFAM" id="SSF88946">
    <property type="entry name" value="Sigma2 domain of RNA polymerase sigma factors"/>
    <property type="match status" value="1"/>
</dbReference>
<organism evidence="7 8">
    <name type="scientific">Sphaerotilus hippei</name>
    <dbReference type="NCBI Taxonomy" id="744406"/>
    <lineage>
        <taxon>Bacteria</taxon>
        <taxon>Pseudomonadati</taxon>
        <taxon>Pseudomonadota</taxon>
        <taxon>Betaproteobacteria</taxon>
        <taxon>Burkholderiales</taxon>
        <taxon>Sphaerotilaceae</taxon>
        <taxon>Sphaerotilus</taxon>
    </lineage>
</organism>
<dbReference type="CDD" id="cd06171">
    <property type="entry name" value="Sigma70_r4"/>
    <property type="match status" value="1"/>
</dbReference>
<proteinExistence type="inferred from homology"/>
<comment type="similarity">
    <text evidence="1">Belongs to the sigma-70 factor family. ECF subfamily.</text>
</comment>
<keyword evidence="2" id="KW-0805">Transcription regulation</keyword>
<comment type="caution">
    <text evidence="7">The sequence shown here is derived from an EMBL/GenBank/DDBJ whole genome shotgun (WGS) entry which is preliminary data.</text>
</comment>
<keyword evidence="3" id="KW-0731">Sigma factor</keyword>
<name>A0A318H100_9BURK</name>
<dbReference type="Proteomes" id="UP000247811">
    <property type="component" value="Unassembled WGS sequence"/>
</dbReference>
<dbReference type="OrthoDB" id="9784272at2"/>
<sequence>MPQPPAERAQELADLLSRTALGDRQAFARLYERTSAHLLGVILRIQRRHDLAEDLLQEVYVSLWRHAGSFDAQRAQALTWMSSVARHRAIDSLRRLHTQPQTLSSHRAGHDEEDDHDMLQDFASADPDPQDLLDSAVQARAMQTCLGTLNADQKQSLALAFYQGLTHAEVAEHLKQPLGSVKSWVRRGLQALRGCLERAGLGDAAVVRMPVSKA</sequence>
<dbReference type="InterPro" id="IPR036388">
    <property type="entry name" value="WH-like_DNA-bd_sf"/>
</dbReference>
<evidence type="ECO:0000256" key="3">
    <source>
        <dbReference type="ARBA" id="ARBA00023082"/>
    </source>
</evidence>
<dbReference type="Gene3D" id="1.10.1740.10">
    <property type="match status" value="1"/>
</dbReference>
<dbReference type="RefSeq" id="WP_110400377.1">
    <property type="nucleotide sequence ID" value="NZ_QJJS01000006.1"/>
</dbReference>
<evidence type="ECO:0000313" key="7">
    <source>
        <dbReference type="EMBL" id="PXW96544.1"/>
    </source>
</evidence>
<dbReference type="SUPFAM" id="SSF88659">
    <property type="entry name" value="Sigma3 and sigma4 domains of RNA polymerase sigma factors"/>
    <property type="match status" value="1"/>
</dbReference>
<dbReference type="AlphaFoldDB" id="A0A318H100"/>
<keyword evidence="8" id="KW-1185">Reference proteome</keyword>
<evidence type="ECO:0000259" key="5">
    <source>
        <dbReference type="Pfam" id="PF04542"/>
    </source>
</evidence>
<keyword evidence="4" id="KW-0804">Transcription</keyword>
<dbReference type="NCBIfam" id="TIGR02937">
    <property type="entry name" value="sigma70-ECF"/>
    <property type="match status" value="1"/>
</dbReference>
<dbReference type="Pfam" id="PF04542">
    <property type="entry name" value="Sigma70_r2"/>
    <property type="match status" value="1"/>
</dbReference>
<dbReference type="InterPro" id="IPR013324">
    <property type="entry name" value="RNA_pol_sigma_r3/r4-like"/>
</dbReference>
<evidence type="ECO:0000313" key="8">
    <source>
        <dbReference type="Proteomes" id="UP000247811"/>
    </source>
</evidence>
<dbReference type="Pfam" id="PF08281">
    <property type="entry name" value="Sigma70_r4_2"/>
    <property type="match status" value="1"/>
</dbReference>
<dbReference type="Gene3D" id="1.10.10.10">
    <property type="entry name" value="Winged helix-like DNA-binding domain superfamily/Winged helix DNA-binding domain"/>
    <property type="match status" value="1"/>
</dbReference>
<dbReference type="GO" id="GO:0003677">
    <property type="term" value="F:DNA binding"/>
    <property type="evidence" value="ECO:0007669"/>
    <property type="project" value="InterPro"/>
</dbReference>
<dbReference type="GO" id="GO:0006352">
    <property type="term" value="P:DNA-templated transcription initiation"/>
    <property type="evidence" value="ECO:0007669"/>
    <property type="project" value="InterPro"/>
</dbReference>
<reference evidence="7 8" key="1">
    <citation type="submission" date="2018-05" db="EMBL/GenBank/DDBJ databases">
        <title>Genomic Encyclopedia of Type Strains, Phase IV (KMG-IV): sequencing the most valuable type-strain genomes for metagenomic binning, comparative biology and taxonomic classification.</title>
        <authorList>
            <person name="Goeker M."/>
        </authorList>
    </citation>
    <scope>NUCLEOTIDE SEQUENCE [LARGE SCALE GENOMIC DNA]</scope>
    <source>
        <strain evidence="7 8">DSM 566</strain>
    </source>
</reference>
<gene>
    <name evidence="7" type="ORF">C7444_10662</name>
</gene>
<dbReference type="GO" id="GO:0016987">
    <property type="term" value="F:sigma factor activity"/>
    <property type="evidence" value="ECO:0007669"/>
    <property type="project" value="UniProtKB-KW"/>
</dbReference>
<evidence type="ECO:0000259" key="6">
    <source>
        <dbReference type="Pfam" id="PF08281"/>
    </source>
</evidence>
<dbReference type="InterPro" id="IPR013325">
    <property type="entry name" value="RNA_pol_sigma_r2"/>
</dbReference>
<accession>A0A318H100</accession>